<comment type="caution">
    <text evidence="3">The sequence shown here is derived from an EMBL/GenBank/DDBJ whole genome shotgun (WGS) entry which is preliminary data.</text>
</comment>
<keyword evidence="4" id="KW-1185">Reference proteome</keyword>
<protein>
    <submittedName>
        <fullName evidence="3">Methyltransferase FkbM family</fullName>
    </submittedName>
</protein>
<gene>
    <name evidence="3" type="ORF">ThidrDRAFT_3680</name>
</gene>
<dbReference type="SUPFAM" id="SSF53335">
    <property type="entry name" value="S-adenosyl-L-methionine-dependent methyltransferases"/>
    <property type="match status" value="1"/>
</dbReference>
<dbReference type="STRING" id="765913.ThidrDRAFT_3680"/>
<feature type="coiled-coil region" evidence="1">
    <location>
        <begin position="430"/>
        <end position="457"/>
    </location>
</feature>
<name>G2E5W7_9GAMM</name>
<keyword evidence="3" id="KW-0489">Methyltransferase</keyword>
<reference evidence="3 4" key="1">
    <citation type="submission" date="2011-06" db="EMBL/GenBank/DDBJ databases">
        <title>The draft genome of Thiorhodococcus drewsii AZ1.</title>
        <authorList>
            <consortium name="US DOE Joint Genome Institute (JGI-PGF)"/>
            <person name="Lucas S."/>
            <person name="Han J."/>
            <person name="Lapidus A."/>
            <person name="Cheng J.-F."/>
            <person name="Goodwin L."/>
            <person name="Pitluck S."/>
            <person name="Peters L."/>
            <person name="Land M.L."/>
            <person name="Hauser L."/>
            <person name="Vogl K."/>
            <person name="Liu Z."/>
            <person name="Imhoff J."/>
            <person name="Thiel V."/>
            <person name="Frigaard N.-U."/>
            <person name="Bryant D.A."/>
            <person name="Woyke T.J."/>
        </authorList>
    </citation>
    <scope>NUCLEOTIDE SEQUENCE [LARGE SCALE GENOMIC DNA]</scope>
    <source>
        <strain evidence="3 4">AZ1</strain>
    </source>
</reference>
<feature type="coiled-coil region" evidence="1">
    <location>
        <begin position="241"/>
        <end position="405"/>
    </location>
</feature>
<evidence type="ECO:0000313" key="4">
    <source>
        <dbReference type="Proteomes" id="UP000004200"/>
    </source>
</evidence>
<organism evidence="3 4">
    <name type="scientific">Thiorhodococcus drewsii AZ1</name>
    <dbReference type="NCBI Taxonomy" id="765913"/>
    <lineage>
        <taxon>Bacteria</taxon>
        <taxon>Pseudomonadati</taxon>
        <taxon>Pseudomonadota</taxon>
        <taxon>Gammaproteobacteria</taxon>
        <taxon>Chromatiales</taxon>
        <taxon>Chromatiaceae</taxon>
        <taxon>Thiorhodococcus</taxon>
    </lineage>
</organism>
<dbReference type="eggNOG" id="COG1196">
    <property type="taxonomic scope" value="Bacteria"/>
</dbReference>
<keyword evidence="1" id="KW-0175">Coiled coil</keyword>
<dbReference type="AlphaFoldDB" id="G2E5W7"/>
<dbReference type="GO" id="GO:0008168">
    <property type="term" value="F:methyltransferase activity"/>
    <property type="evidence" value="ECO:0007669"/>
    <property type="project" value="UniProtKB-KW"/>
</dbReference>
<evidence type="ECO:0000256" key="2">
    <source>
        <dbReference type="SAM" id="MobiDB-lite"/>
    </source>
</evidence>
<accession>G2E5W7</accession>
<feature type="compositionally biased region" description="Basic and acidic residues" evidence="2">
    <location>
        <begin position="469"/>
        <end position="491"/>
    </location>
</feature>
<dbReference type="EMBL" id="AFWT01000035">
    <property type="protein sequence ID" value="EGV28530.1"/>
    <property type="molecule type" value="Genomic_DNA"/>
</dbReference>
<dbReference type="GO" id="GO:0032259">
    <property type="term" value="P:methylation"/>
    <property type="evidence" value="ECO:0007669"/>
    <property type="project" value="UniProtKB-KW"/>
</dbReference>
<evidence type="ECO:0000256" key="1">
    <source>
        <dbReference type="SAM" id="Coils"/>
    </source>
</evidence>
<dbReference type="PATRIC" id="fig|765913.3.peg.3746"/>
<proteinExistence type="predicted"/>
<dbReference type="Proteomes" id="UP000004200">
    <property type="component" value="Unassembled WGS sequence"/>
</dbReference>
<keyword evidence="3" id="KW-0808">Transferase</keyword>
<evidence type="ECO:0000313" key="3">
    <source>
        <dbReference type="EMBL" id="EGV28530.1"/>
    </source>
</evidence>
<dbReference type="InterPro" id="IPR029063">
    <property type="entry name" value="SAM-dependent_MTases_sf"/>
</dbReference>
<sequence>MSTSDRVKFVMTINTLIHLGAGPCQELEAHLALDPKRLILVEADPRQAEKLTALIQDDDHVSVRNLAIAATSGSVTFHRYNLPDAGSLHQATRLQALFPGLRFQQTLTMEAQDPCAFVDSLELNPDAEHLLIVDLPGEELAVLQALHEGSRLHGFRHLQLHCGHEPLYASGEGAGAILDWLSGQGFDVVACDESRDPDRPCWTLRLNPLKLDCLRFQERIQTLELDKHALVEARDEQARLAAERQQQIETLTAEKDALAKSKATLTTARDEQMKLAAESQQRIEALTAEKDAFAKDKAALTTACDEQARLAAERQQRLEELTAEKDALAKNEAAFTIARDEQAKLAAERQQRIEALSAEKAALAQEKTALASARDEQAKLAVNAKAEAEKQAKLAAERADQLAQRDEAYSALRRDNALALRIQMLRESDLRDLQQRYAEVIEKKDKQEILLKQLTERLTLASSYLNQLEHHSNGNARTPEELTERTAKDTEFAPSLEPQQPSQSQAGCSEWPLGKLP</sequence>
<feature type="region of interest" description="Disordered" evidence="2">
    <location>
        <begin position="469"/>
        <end position="517"/>
    </location>
</feature>